<dbReference type="AlphaFoldDB" id="A0A7J9P658"/>
<feature type="transmembrane region" description="Helical" evidence="1">
    <location>
        <begin position="174"/>
        <end position="196"/>
    </location>
</feature>
<protein>
    <submittedName>
        <fullName evidence="2">Uncharacterized protein</fullName>
    </submittedName>
</protein>
<evidence type="ECO:0000313" key="3">
    <source>
        <dbReference type="Proteomes" id="UP000558015"/>
    </source>
</evidence>
<keyword evidence="1" id="KW-0472">Membrane</keyword>
<dbReference type="Proteomes" id="UP000558015">
    <property type="component" value="Unassembled WGS sequence"/>
</dbReference>
<proteinExistence type="predicted"/>
<organism evidence="2 3">
    <name type="scientific">Methanococcus maripaludis</name>
    <name type="common">Methanococcus deltae</name>
    <dbReference type="NCBI Taxonomy" id="39152"/>
    <lineage>
        <taxon>Archaea</taxon>
        <taxon>Methanobacteriati</taxon>
        <taxon>Methanobacteriota</taxon>
        <taxon>Methanomada group</taxon>
        <taxon>Methanococci</taxon>
        <taxon>Methanococcales</taxon>
        <taxon>Methanococcaceae</taxon>
        <taxon>Methanococcus</taxon>
    </lineage>
</organism>
<keyword evidence="1" id="KW-1133">Transmembrane helix</keyword>
<reference evidence="2 3" key="1">
    <citation type="submission" date="2020-07" db="EMBL/GenBank/DDBJ databases">
        <title>Genomic Encyclopedia of Type Strains, Phase IV (KMG-V): Genome sequencing to study the core and pangenomes of soil and plant-associated prokaryotes.</title>
        <authorList>
            <person name="Whitman W."/>
        </authorList>
    </citation>
    <scope>NUCLEOTIDE SEQUENCE [LARGE SCALE GENOMIC DNA]</scope>
    <source>
        <strain evidence="2 3">C12</strain>
    </source>
</reference>
<gene>
    <name evidence="2" type="ORF">HNP93_001363</name>
</gene>
<evidence type="ECO:0000313" key="2">
    <source>
        <dbReference type="EMBL" id="MBA2858662.1"/>
    </source>
</evidence>
<accession>A0A7J9P658</accession>
<dbReference type="EMBL" id="JACDUN010000001">
    <property type="protein sequence ID" value="MBA2858662.1"/>
    <property type="molecule type" value="Genomic_DNA"/>
</dbReference>
<sequence>MAEETEKISINGIIAELERLISSKYLDSKDFELLLKKAGVLEIWNTKSDEFQRKSGVCFVGFGNVYAREVFEWLFTSIINNDKNACLEFTVIVLKDYIQWNSKHLNSKLDFKLLFEELAEIYGENELRDIKKDIANTRKLYSPKKHLKIWGRFKSFITYLLSDVPFGKTEIPRIFVFVAYFIGIFILCIIAYNLCIDFTGSNDFLKPVFDFIF</sequence>
<evidence type="ECO:0000256" key="1">
    <source>
        <dbReference type="SAM" id="Phobius"/>
    </source>
</evidence>
<keyword evidence="1" id="KW-0812">Transmembrane</keyword>
<name>A0A7J9P658_METMI</name>
<dbReference type="RefSeq" id="WP_181493534.1">
    <property type="nucleotide sequence ID" value="NZ_JACDUN010000001.1"/>
</dbReference>
<comment type="caution">
    <text evidence="2">The sequence shown here is derived from an EMBL/GenBank/DDBJ whole genome shotgun (WGS) entry which is preliminary data.</text>
</comment>